<dbReference type="AlphaFoldDB" id="C1F4T7"/>
<dbReference type="InParanoid" id="C1F4T7"/>
<sequence length="135" mass="14718">MKTRWIGILFVVIVVAGIIAWKLHSQPLAAAQTAQAGSSATPQVILVANLREANDKSDNCSTIIHMVHVAGKHGIAIRELSPGSPSPLIKRYHVLTIPTLLVLHRGRVVSRYEGESQSTVQKIRTRLAKLEEAQS</sequence>
<protein>
    <recommendedName>
        <fullName evidence="3">Thioredoxin domain-containing protein</fullName>
    </recommendedName>
</protein>
<dbReference type="EMBL" id="CP001472">
    <property type="protein sequence ID" value="ACO33158.1"/>
    <property type="molecule type" value="Genomic_DNA"/>
</dbReference>
<dbReference type="HOGENOM" id="CLU_1881246_0_0_0"/>
<dbReference type="Proteomes" id="UP000002207">
    <property type="component" value="Chromosome"/>
</dbReference>
<dbReference type="KEGG" id="aca:ACP_1208"/>
<evidence type="ECO:0008006" key="3">
    <source>
        <dbReference type="Google" id="ProtNLM"/>
    </source>
</evidence>
<dbReference type="RefSeq" id="WP_015896358.1">
    <property type="nucleotide sequence ID" value="NC_012483.1"/>
</dbReference>
<proteinExistence type="predicted"/>
<accession>C1F4T7</accession>
<evidence type="ECO:0000313" key="2">
    <source>
        <dbReference type="Proteomes" id="UP000002207"/>
    </source>
</evidence>
<dbReference type="InterPro" id="IPR036249">
    <property type="entry name" value="Thioredoxin-like_sf"/>
</dbReference>
<keyword evidence="2" id="KW-1185">Reference proteome</keyword>
<organism evidence="1 2">
    <name type="scientific">Acidobacterium capsulatum (strain ATCC 51196 / DSM 11244 / BCRC 80197 / JCM 7670 / NBRC 15755 / NCIMB 13165 / 161)</name>
    <dbReference type="NCBI Taxonomy" id="240015"/>
    <lineage>
        <taxon>Bacteria</taxon>
        <taxon>Pseudomonadati</taxon>
        <taxon>Acidobacteriota</taxon>
        <taxon>Terriglobia</taxon>
        <taxon>Terriglobales</taxon>
        <taxon>Acidobacteriaceae</taxon>
        <taxon>Acidobacterium</taxon>
    </lineage>
</organism>
<reference evidence="1 2" key="1">
    <citation type="journal article" date="2009" name="Appl. Environ. Microbiol.">
        <title>Three genomes from the phylum Acidobacteria provide insight into the lifestyles of these microorganisms in soils.</title>
        <authorList>
            <person name="Ward N.L."/>
            <person name="Challacombe J.F."/>
            <person name="Janssen P.H."/>
            <person name="Henrissat B."/>
            <person name="Coutinho P.M."/>
            <person name="Wu M."/>
            <person name="Xie G."/>
            <person name="Haft D.H."/>
            <person name="Sait M."/>
            <person name="Badger J."/>
            <person name="Barabote R.D."/>
            <person name="Bradley B."/>
            <person name="Brettin T.S."/>
            <person name="Brinkac L.M."/>
            <person name="Bruce D."/>
            <person name="Creasy T."/>
            <person name="Daugherty S.C."/>
            <person name="Davidsen T.M."/>
            <person name="DeBoy R.T."/>
            <person name="Detter J.C."/>
            <person name="Dodson R.J."/>
            <person name="Durkin A.S."/>
            <person name="Ganapathy A."/>
            <person name="Gwinn-Giglio M."/>
            <person name="Han C.S."/>
            <person name="Khouri H."/>
            <person name="Kiss H."/>
            <person name="Kothari S.P."/>
            <person name="Madupu R."/>
            <person name="Nelson K.E."/>
            <person name="Nelson W.C."/>
            <person name="Paulsen I."/>
            <person name="Penn K."/>
            <person name="Ren Q."/>
            <person name="Rosovitz M.J."/>
            <person name="Selengut J.D."/>
            <person name="Shrivastava S."/>
            <person name="Sullivan S.A."/>
            <person name="Tapia R."/>
            <person name="Thompson L.S."/>
            <person name="Watkins K.L."/>
            <person name="Yang Q."/>
            <person name="Yu C."/>
            <person name="Zafar N."/>
            <person name="Zhou L."/>
            <person name="Kuske C.R."/>
        </authorList>
    </citation>
    <scope>NUCLEOTIDE SEQUENCE [LARGE SCALE GENOMIC DNA]</scope>
    <source>
        <strain evidence="2">ATCC 51196 / DSM 11244 / BCRC 80197 / JCM 7670 / NBRC 15755 / NCIMB 13165 / 161</strain>
    </source>
</reference>
<dbReference type="SUPFAM" id="SSF52833">
    <property type="entry name" value="Thioredoxin-like"/>
    <property type="match status" value="1"/>
</dbReference>
<evidence type="ECO:0000313" key="1">
    <source>
        <dbReference type="EMBL" id="ACO33158.1"/>
    </source>
</evidence>
<name>C1F4T7_ACIC5</name>
<gene>
    <name evidence="1" type="ordered locus">ACP_1208</name>
</gene>